<dbReference type="InterPro" id="IPR004090">
    <property type="entry name" value="Chemotax_Me-accpt_rcpt"/>
</dbReference>
<reference evidence="11 12" key="1">
    <citation type="submission" date="2020-10" db="EMBL/GenBank/DDBJ databases">
        <title>Bacillus sp. HD4P25, an endophyte from a halophyte.</title>
        <authorList>
            <person name="Sun J.-Q."/>
        </authorList>
    </citation>
    <scope>NUCLEOTIDE SEQUENCE [LARGE SCALE GENOMIC DNA]</scope>
    <source>
        <strain evidence="11 12">YIM 93174</strain>
    </source>
</reference>
<evidence type="ECO:0000256" key="6">
    <source>
        <dbReference type="PROSITE-ProRule" id="PRU00284"/>
    </source>
</evidence>
<protein>
    <submittedName>
        <fullName evidence="11">Methyl-accepting chemotaxis protein</fullName>
    </submittedName>
</protein>
<dbReference type="SUPFAM" id="SSF58104">
    <property type="entry name" value="Methyl-accepting chemotaxis protein (MCP) signaling domain"/>
    <property type="match status" value="1"/>
</dbReference>
<dbReference type="Pfam" id="PF00015">
    <property type="entry name" value="MCPsignal"/>
    <property type="match status" value="1"/>
</dbReference>
<keyword evidence="2" id="KW-1003">Cell membrane</keyword>
<dbReference type="PRINTS" id="PR00260">
    <property type="entry name" value="CHEMTRNSDUCR"/>
</dbReference>
<evidence type="ECO:0000256" key="4">
    <source>
        <dbReference type="ARBA" id="ARBA00023224"/>
    </source>
</evidence>
<feature type="coiled-coil region" evidence="7">
    <location>
        <begin position="597"/>
        <end position="624"/>
    </location>
</feature>
<dbReference type="PANTHER" id="PTHR32089:SF112">
    <property type="entry name" value="LYSOZYME-LIKE PROTEIN-RELATED"/>
    <property type="match status" value="1"/>
</dbReference>
<keyword evidence="3 8" id="KW-0472">Membrane</keyword>
<dbReference type="SMART" id="SM00283">
    <property type="entry name" value="MA"/>
    <property type="match status" value="1"/>
</dbReference>
<dbReference type="CDD" id="cd06225">
    <property type="entry name" value="HAMP"/>
    <property type="match status" value="1"/>
</dbReference>
<evidence type="ECO:0000313" key="11">
    <source>
        <dbReference type="EMBL" id="MBE4909373.1"/>
    </source>
</evidence>
<evidence type="ECO:0000256" key="3">
    <source>
        <dbReference type="ARBA" id="ARBA00023136"/>
    </source>
</evidence>
<keyword evidence="8" id="KW-1133">Transmembrane helix</keyword>
<dbReference type="InterPro" id="IPR003660">
    <property type="entry name" value="HAMP_dom"/>
</dbReference>
<feature type="transmembrane region" description="Helical" evidence="8">
    <location>
        <begin position="332"/>
        <end position="351"/>
    </location>
</feature>
<evidence type="ECO:0000256" key="7">
    <source>
        <dbReference type="SAM" id="Coils"/>
    </source>
</evidence>
<comment type="subcellular location">
    <subcellularLocation>
        <location evidence="1">Cell membrane</location>
    </subcellularLocation>
</comment>
<gene>
    <name evidence="11" type="ORF">IMZ08_15080</name>
</gene>
<proteinExistence type="inferred from homology"/>
<feature type="domain" description="HAMP" evidence="10">
    <location>
        <begin position="353"/>
        <end position="405"/>
    </location>
</feature>
<evidence type="ECO:0000259" key="9">
    <source>
        <dbReference type="PROSITE" id="PS50111"/>
    </source>
</evidence>
<keyword evidence="7" id="KW-0175">Coiled coil</keyword>
<accession>A0ABR9QLK2</accession>
<evidence type="ECO:0000256" key="1">
    <source>
        <dbReference type="ARBA" id="ARBA00004236"/>
    </source>
</evidence>
<dbReference type="Pfam" id="PF00672">
    <property type="entry name" value="HAMP"/>
    <property type="match status" value="1"/>
</dbReference>
<keyword evidence="8" id="KW-0812">Transmembrane</keyword>
<dbReference type="PROSITE" id="PS50885">
    <property type="entry name" value="HAMP"/>
    <property type="match status" value="1"/>
</dbReference>
<evidence type="ECO:0000313" key="12">
    <source>
        <dbReference type="Proteomes" id="UP001516662"/>
    </source>
</evidence>
<comment type="caution">
    <text evidence="11">The sequence shown here is derived from an EMBL/GenBank/DDBJ whole genome shotgun (WGS) entry which is preliminary data.</text>
</comment>
<dbReference type="PROSITE" id="PS50111">
    <property type="entry name" value="CHEMOTAXIS_TRANSDUC_2"/>
    <property type="match status" value="1"/>
</dbReference>
<dbReference type="Proteomes" id="UP001516662">
    <property type="component" value="Unassembled WGS sequence"/>
</dbReference>
<dbReference type="EMBL" id="JADCLJ010000022">
    <property type="protein sequence ID" value="MBE4909373.1"/>
    <property type="molecule type" value="Genomic_DNA"/>
</dbReference>
<evidence type="ECO:0000256" key="8">
    <source>
        <dbReference type="SAM" id="Phobius"/>
    </source>
</evidence>
<feature type="transmembrane region" description="Helical" evidence="8">
    <location>
        <begin position="47"/>
        <end position="68"/>
    </location>
</feature>
<keyword evidence="4 6" id="KW-0807">Transducer</keyword>
<dbReference type="RefSeq" id="WP_193537945.1">
    <property type="nucleotide sequence ID" value="NZ_JADCLJ010000022.1"/>
</dbReference>
<dbReference type="PANTHER" id="PTHR32089">
    <property type="entry name" value="METHYL-ACCEPTING CHEMOTAXIS PROTEIN MCPB"/>
    <property type="match status" value="1"/>
</dbReference>
<comment type="similarity">
    <text evidence="5">Belongs to the methyl-accepting chemotaxis (MCP) protein family.</text>
</comment>
<evidence type="ECO:0000256" key="5">
    <source>
        <dbReference type="ARBA" id="ARBA00029447"/>
    </source>
</evidence>
<feature type="domain" description="Methyl-accepting transducer" evidence="9">
    <location>
        <begin position="424"/>
        <end position="674"/>
    </location>
</feature>
<name>A0ABR9QLK2_9BACI</name>
<evidence type="ECO:0000259" key="10">
    <source>
        <dbReference type="PROSITE" id="PS50885"/>
    </source>
</evidence>
<dbReference type="Gene3D" id="1.10.287.950">
    <property type="entry name" value="Methyl-accepting chemotaxis protein"/>
    <property type="match status" value="1"/>
</dbReference>
<dbReference type="SMART" id="SM00304">
    <property type="entry name" value="HAMP"/>
    <property type="match status" value="1"/>
</dbReference>
<dbReference type="Gene3D" id="3.30.450.20">
    <property type="entry name" value="PAS domain"/>
    <property type="match status" value="1"/>
</dbReference>
<keyword evidence="12" id="KW-1185">Reference proteome</keyword>
<evidence type="ECO:0000256" key="2">
    <source>
        <dbReference type="ARBA" id="ARBA00022475"/>
    </source>
</evidence>
<dbReference type="InterPro" id="IPR004089">
    <property type="entry name" value="MCPsignal_dom"/>
</dbReference>
<organism evidence="11 12">
    <name type="scientific">Litchfieldia luteola</name>
    <dbReference type="NCBI Taxonomy" id="682179"/>
    <lineage>
        <taxon>Bacteria</taxon>
        <taxon>Bacillati</taxon>
        <taxon>Bacillota</taxon>
        <taxon>Bacilli</taxon>
        <taxon>Bacillales</taxon>
        <taxon>Bacillaceae</taxon>
        <taxon>Litchfieldia</taxon>
    </lineage>
</organism>
<sequence length="712" mass="78565">MKKSEYFLKKIKALFSSRKLQKLQKSRNGFKPKLNLNRHSIGFKINIAFIISVTAFGVILSSIVSPYIGKNMEQSIRQQSTMVAETQIKSIQTYVDTTVEELQLMSDSLKQKSDQEISNGYAKMRGSNKKFLDIYHIGQDGMEQMRQGYKSVVSDRKDDAVYSSVMENDLYISSVESRENYIGSRHYIETAVSVTDLLNRPIGIIGTYIDMNTLWNEVTSGIDQSTEQKMYIVSKDGSLVSTNDKSWLNEQVDAEGNFLNLLAHEGIKQMVSQIEETDFSETSILNGSGIFKNENNNEQVTSYTYDHNLGLAVFVETPTKVAFAAISDIQRIIYLIIFASIIAVTVFSIIFSRRLVSPINKLIVASNRISNGDLTTLTEIHRKDEIGALATSFDSMITNLRGIVTQTKNASSLTFNTSQRLKETAEDVAAASQEINAAIEQIAFGAENQVAISQSNDEKITTLLNIATKLDEQKSEVIQTAVFTQKTIASNQQILDSLINGVQNLASSTSDSANEVKVLEDRTNQIRNIVQTSREIADQTNLLALNASIEAARAGEHGKGFAVVADEVRKLAQASRAASNEVETIINNVVGSIAIVNEKMSSSIKQAKEESLSAEQAKQALLEIIKSMDSVLGSVELMDKLVSEQTEHVVEIQEKSKEALHVATDATSSTEEVAAASVQTSSNMNSVITHIESLLDMASDLQKSVERFKLED</sequence>